<keyword evidence="3" id="KW-1185">Reference proteome</keyword>
<proteinExistence type="predicted"/>
<sequence>MMLPAILLLYCSLRLFTKIVDFSVLTSIPYAPALLESIGEVLEFNASPPNIICESHDRNGYTNNGVDGVVVFLGLRHYILNEKVKQDG</sequence>
<reference evidence="2" key="1">
    <citation type="journal article" date="2019" name="bioRxiv">
        <title>The Genome of the Zebra Mussel, Dreissena polymorpha: A Resource for Invasive Species Research.</title>
        <authorList>
            <person name="McCartney M.A."/>
            <person name="Auch B."/>
            <person name="Kono T."/>
            <person name="Mallez S."/>
            <person name="Zhang Y."/>
            <person name="Obille A."/>
            <person name="Becker A."/>
            <person name="Abrahante J.E."/>
            <person name="Garbe J."/>
            <person name="Badalamenti J.P."/>
            <person name="Herman A."/>
            <person name="Mangelson H."/>
            <person name="Liachko I."/>
            <person name="Sullivan S."/>
            <person name="Sone E.D."/>
            <person name="Koren S."/>
            <person name="Silverstein K.A.T."/>
            <person name="Beckman K.B."/>
            <person name="Gohl D.M."/>
        </authorList>
    </citation>
    <scope>NUCLEOTIDE SEQUENCE</scope>
    <source>
        <strain evidence="2">Duluth1</strain>
        <tissue evidence="2">Whole animal</tissue>
    </source>
</reference>
<gene>
    <name evidence="2" type="ORF">DPMN_055877</name>
</gene>
<dbReference type="Proteomes" id="UP000828390">
    <property type="component" value="Unassembled WGS sequence"/>
</dbReference>
<comment type="caution">
    <text evidence="2">The sequence shown here is derived from an EMBL/GenBank/DDBJ whole genome shotgun (WGS) entry which is preliminary data.</text>
</comment>
<evidence type="ECO:0000313" key="2">
    <source>
        <dbReference type="EMBL" id="KAH3729899.1"/>
    </source>
</evidence>
<protein>
    <submittedName>
        <fullName evidence="2">Uncharacterized protein</fullName>
    </submittedName>
</protein>
<dbReference type="AlphaFoldDB" id="A0A9D4CSE0"/>
<evidence type="ECO:0000313" key="3">
    <source>
        <dbReference type="Proteomes" id="UP000828390"/>
    </source>
</evidence>
<organism evidence="2 3">
    <name type="scientific">Dreissena polymorpha</name>
    <name type="common">Zebra mussel</name>
    <name type="synonym">Mytilus polymorpha</name>
    <dbReference type="NCBI Taxonomy" id="45954"/>
    <lineage>
        <taxon>Eukaryota</taxon>
        <taxon>Metazoa</taxon>
        <taxon>Spiralia</taxon>
        <taxon>Lophotrochozoa</taxon>
        <taxon>Mollusca</taxon>
        <taxon>Bivalvia</taxon>
        <taxon>Autobranchia</taxon>
        <taxon>Heteroconchia</taxon>
        <taxon>Euheterodonta</taxon>
        <taxon>Imparidentia</taxon>
        <taxon>Neoheterodontei</taxon>
        <taxon>Myida</taxon>
        <taxon>Dreissenoidea</taxon>
        <taxon>Dreissenidae</taxon>
        <taxon>Dreissena</taxon>
    </lineage>
</organism>
<feature type="signal peptide" evidence="1">
    <location>
        <begin position="1"/>
        <end position="17"/>
    </location>
</feature>
<keyword evidence="1" id="KW-0732">Signal</keyword>
<feature type="chain" id="PRO_5038426411" evidence="1">
    <location>
        <begin position="18"/>
        <end position="88"/>
    </location>
</feature>
<evidence type="ECO:0000256" key="1">
    <source>
        <dbReference type="SAM" id="SignalP"/>
    </source>
</evidence>
<accession>A0A9D4CSE0</accession>
<dbReference type="EMBL" id="JAIWYP010000012">
    <property type="protein sequence ID" value="KAH3729899.1"/>
    <property type="molecule type" value="Genomic_DNA"/>
</dbReference>
<name>A0A9D4CSE0_DREPO</name>
<reference evidence="2" key="2">
    <citation type="submission" date="2020-11" db="EMBL/GenBank/DDBJ databases">
        <authorList>
            <person name="McCartney M.A."/>
            <person name="Auch B."/>
            <person name="Kono T."/>
            <person name="Mallez S."/>
            <person name="Becker A."/>
            <person name="Gohl D.M."/>
            <person name="Silverstein K.A.T."/>
            <person name="Koren S."/>
            <person name="Bechman K.B."/>
            <person name="Herman A."/>
            <person name="Abrahante J.E."/>
            <person name="Garbe J."/>
        </authorList>
    </citation>
    <scope>NUCLEOTIDE SEQUENCE</scope>
    <source>
        <strain evidence="2">Duluth1</strain>
        <tissue evidence="2">Whole animal</tissue>
    </source>
</reference>